<feature type="transmembrane region" description="Helical" evidence="4">
    <location>
        <begin position="308"/>
        <end position="326"/>
    </location>
</feature>
<evidence type="ECO:0000256" key="4">
    <source>
        <dbReference type="SAM" id="Phobius"/>
    </source>
</evidence>
<evidence type="ECO:0000313" key="8">
    <source>
        <dbReference type="Proteomes" id="UP000515123"/>
    </source>
</evidence>
<evidence type="ECO:0000259" key="5">
    <source>
        <dbReference type="PROSITE" id="PS51292"/>
    </source>
</evidence>
<evidence type="ECO:0000256" key="2">
    <source>
        <dbReference type="ARBA" id="ARBA00022771"/>
    </source>
</evidence>
<evidence type="ECO:0000313" key="6">
    <source>
        <dbReference type="EMBL" id="OAY83244.1"/>
    </source>
</evidence>
<keyword evidence="2" id="KW-0863">Zinc-finger</keyword>
<keyword evidence="3" id="KW-0862">Zinc</keyword>
<keyword evidence="4" id="KW-0472">Membrane</keyword>
<dbReference type="Gene3D" id="3.30.40.10">
    <property type="entry name" value="Zinc/RING finger domain, C3HC4 (zinc finger)"/>
    <property type="match status" value="1"/>
</dbReference>
<dbReference type="Pfam" id="PF12906">
    <property type="entry name" value="RINGv"/>
    <property type="match status" value="1"/>
</dbReference>
<dbReference type="EMBL" id="LSRQ01000366">
    <property type="protein sequence ID" value="OAY83244.1"/>
    <property type="molecule type" value="Genomic_DNA"/>
</dbReference>
<dbReference type="OrthoDB" id="1900797at2759"/>
<dbReference type="PANTHER" id="PTHR46214:SF12">
    <property type="entry name" value="RING_FYVE_PHD ZINC FINGER SUPERFAMILY PROTEIN"/>
    <property type="match status" value="1"/>
</dbReference>
<reference evidence="9 10" key="2">
    <citation type="submission" date="2025-04" db="UniProtKB">
        <authorList>
            <consortium name="RefSeq"/>
        </authorList>
    </citation>
    <scope>IDENTIFICATION</scope>
    <source>
        <tissue evidence="9 10">Leaf</tissue>
    </source>
</reference>
<dbReference type="STRING" id="4615.A0A199W1S8"/>
<accession>A0A199W1S8</accession>
<sequence length="363" mass="40033">MGLKEEQAQLDGGRNKEMNLVSSINRQNSSISSSSTDKDAGVLLCRVCHCVESDQRGDVALGFLDITLPIQELPEINDVRNSSDNITRKFSEEDETNSKKCARDPQFVEFISPEGEVFICSADIESGSYCNQDSLIDLGCSCKNDLSLAHYACALKWFVSHGSTICEICGSLAKNVRIEDVKKVVASLKDYDALRERTATGEVTPLHLGANIGVDPDALAGIRRQRLSEISLWFNPHNTSVTVIQEPMEQMPTSPNNNATENVVDTDHSRTKWALEGTGVLVATGLLTVTLAWLIAPRVGKKAAKIGVQMLLGGLCALTVVIFLRFVVPRFKYGATRYWAILFVFWFLIFGIWASRTHNVRST</sequence>
<dbReference type="InterPro" id="IPR011016">
    <property type="entry name" value="Znf_RING-CH"/>
</dbReference>
<dbReference type="SUPFAM" id="SSF57850">
    <property type="entry name" value="RING/U-box"/>
    <property type="match status" value="1"/>
</dbReference>
<dbReference type="PANTHER" id="PTHR46214">
    <property type="entry name" value="ZINC FINGER, RING-CH-TYPE"/>
    <property type="match status" value="1"/>
</dbReference>
<dbReference type="Proteomes" id="UP000515123">
    <property type="component" value="Linkage group 1"/>
</dbReference>
<dbReference type="GeneID" id="109706806"/>
<keyword evidence="1" id="KW-0479">Metal-binding</keyword>
<dbReference type="RefSeq" id="XP_020083396.1">
    <property type="nucleotide sequence ID" value="XM_020227807.1"/>
</dbReference>
<organism evidence="6 7">
    <name type="scientific">Ananas comosus</name>
    <name type="common">Pineapple</name>
    <name type="synonym">Ananas ananas</name>
    <dbReference type="NCBI Taxonomy" id="4615"/>
    <lineage>
        <taxon>Eukaryota</taxon>
        <taxon>Viridiplantae</taxon>
        <taxon>Streptophyta</taxon>
        <taxon>Embryophyta</taxon>
        <taxon>Tracheophyta</taxon>
        <taxon>Spermatophyta</taxon>
        <taxon>Magnoliopsida</taxon>
        <taxon>Liliopsida</taxon>
        <taxon>Poales</taxon>
        <taxon>Bromeliaceae</taxon>
        <taxon>Bromelioideae</taxon>
        <taxon>Ananas</taxon>
    </lineage>
</organism>
<gene>
    <name evidence="9 10" type="primary">LOC109706806</name>
    <name evidence="6" type="ORF">ACMD2_06596</name>
</gene>
<keyword evidence="8" id="KW-1185">Reference proteome</keyword>
<evidence type="ECO:0000256" key="1">
    <source>
        <dbReference type="ARBA" id="ARBA00022723"/>
    </source>
</evidence>
<dbReference type="Gramene" id="Aco011328.1.mrna1">
    <property type="protein sequence ID" value="Aco011328.1.mrna1"/>
    <property type="gene ID" value="Aco011328.1.path1"/>
</dbReference>
<keyword evidence="4" id="KW-0812">Transmembrane</keyword>
<protein>
    <submittedName>
        <fullName evidence="9 10">Uncharacterized protein LOC109706806 isoform X1</fullName>
    </submittedName>
</protein>
<reference evidence="6 7" key="1">
    <citation type="journal article" date="2016" name="DNA Res.">
        <title>The draft genome of MD-2 pineapple using hybrid error correction of long reads.</title>
        <authorList>
            <person name="Redwan R.M."/>
            <person name="Saidin A."/>
            <person name="Kumar S.V."/>
        </authorList>
    </citation>
    <scope>NUCLEOTIDE SEQUENCE [LARGE SCALE GENOMIC DNA]</scope>
    <source>
        <strain evidence="7">cv. MD2</strain>
        <tissue evidence="6">Leaf</tissue>
    </source>
</reference>
<evidence type="ECO:0000313" key="9">
    <source>
        <dbReference type="RefSeq" id="XP_020083396.1"/>
    </source>
</evidence>
<evidence type="ECO:0000313" key="7">
    <source>
        <dbReference type="Proteomes" id="UP000092600"/>
    </source>
</evidence>
<dbReference type="GO" id="GO:0008270">
    <property type="term" value="F:zinc ion binding"/>
    <property type="evidence" value="ECO:0007669"/>
    <property type="project" value="UniProtKB-KW"/>
</dbReference>
<dbReference type="PROSITE" id="PS51292">
    <property type="entry name" value="ZF_RING_CH"/>
    <property type="match status" value="1"/>
</dbReference>
<feature type="transmembrane region" description="Helical" evidence="4">
    <location>
        <begin position="273"/>
        <end position="296"/>
    </location>
</feature>
<feature type="domain" description="RING-CH-type" evidence="5">
    <location>
        <begin position="112"/>
        <end position="176"/>
    </location>
</feature>
<dbReference type="Proteomes" id="UP000092600">
    <property type="component" value="Unassembled WGS sequence"/>
</dbReference>
<proteinExistence type="predicted"/>
<dbReference type="InterPro" id="IPR013083">
    <property type="entry name" value="Znf_RING/FYVE/PHD"/>
</dbReference>
<name>A0A199W1S8_ANACO</name>
<dbReference type="SMART" id="SM00744">
    <property type="entry name" value="RINGv"/>
    <property type="match status" value="1"/>
</dbReference>
<dbReference type="RefSeq" id="XP_020083406.1">
    <property type="nucleotide sequence ID" value="XM_020227817.1"/>
</dbReference>
<dbReference type="AlphaFoldDB" id="A0A199W1S8"/>
<evidence type="ECO:0000313" key="10">
    <source>
        <dbReference type="RefSeq" id="XP_020083406.1"/>
    </source>
</evidence>
<evidence type="ECO:0000256" key="3">
    <source>
        <dbReference type="ARBA" id="ARBA00022833"/>
    </source>
</evidence>
<keyword evidence="4" id="KW-1133">Transmembrane helix</keyword>
<feature type="transmembrane region" description="Helical" evidence="4">
    <location>
        <begin position="338"/>
        <end position="355"/>
    </location>
</feature>